<dbReference type="AlphaFoldDB" id="A0A259U3G5"/>
<dbReference type="Gene3D" id="2.160.10.10">
    <property type="entry name" value="Hexapeptide repeat proteins"/>
    <property type="match status" value="1"/>
</dbReference>
<keyword evidence="5" id="KW-1185">Reference proteome</keyword>
<evidence type="ECO:0008006" key="6">
    <source>
        <dbReference type="Google" id="ProtNLM"/>
    </source>
</evidence>
<dbReference type="InterPro" id="IPR051159">
    <property type="entry name" value="Hexapeptide_acetyltransf"/>
</dbReference>
<accession>A0A259U3G5</accession>
<keyword evidence="3" id="KW-0012">Acyltransferase</keyword>
<dbReference type="PROSITE" id="PS00101">
    <property type="entry name" value="HEXAPEP_TRANSFERASES"/>
    <property type="match status" value="1"/>
</dbReference>
<dbReference type="InterPro" id="IPR011004">
    <property type="entry name" value="Trimer_LpxA-like_sf"/>
</dbReference>
<dbReference type="SUPFAM" id="SSF51161">
    <property type="entry name" value="Trimeric LpxA-like enzymes"/>
    <property type="match status" value="1"/>
</dbReference>
<dbReference type="InParanoid" id="A0A259U3G5"/>
<evidence type="ECO:0000256" key="1">
    <source>
        <dbReference type="ARBA" id="ARBA00022679"/>
    </source>
</evidence>
<proteinExistence type="predicted"/>
<dbReference type="CDD" id="cd04647">
    <property type="entry name" value="LbH_MAT_like"/>
    <property type="match status" value="1"/>
</dbReference>
<dbReference type="PANTHER" id="PTHR23416:SF78">
    <property type="entry name" value="LIPOPOLYSACCHARIDE BIOSYNTHESIS O-ACETYL TRANSFERASE WBBJ-RELATED"/>
    <property type="match status" value="1"/>
</dbReference>
<dbReference type="InterPro" id="IPR018357">
    <property type="entry name" value="Hexapep_transf_CS"/>
</dbReference>
<comment type="caution">
    <text evidence="4">The sequence shown here is derived from an EMBL/GenBank/DDBJ whole genome shotgun (WGS) entry which is preliminary data.</text>
</comment>
<dbReference type="EMBL" id="MQWB01000001">
    <property type="protein sequence ID" value="OZC04511.1"/>
    <property type="molecule type" value="Genomic_DNA"/>
</dbReference>
<sequence length="176" mass="18335">MSAGRLWRGGLRWLNAQVRLRRCTLGRRVTLWGRPHVNASGEIALGDNVTVHSFLSRVQLSAGEGARLSVGEGTYINNGTVLSARDEVRIGAGCQIATGVIVMDSDFHAVGDLDAAGKTAPIVIGDGVWLATRATVLKGVTIGEGAVVAAGAVVTKDVAPYTVVAGVPARPIRSLR</sequence>
<protein>
    <recommendedName>
        <fullName evidence="6">Acetyltransferase</fullName>
    </recommendedName>
</protein>
<dbReference type="Proteomes" id="UP000216446">
    <property type="component" value="Unassembled WGS sequence"/>
</dbReference>
<reference evidence="4 5" key="1">
    <citation type="submission" date="2016-11" db="EMBL/GenBank/DDBJ databases">
        <title>Study of marine rhodopsin-containing bacteria.</title>
        <authorList>
            <person name="Yoshizawa S."/>
            <person name="Kumagai Y."/>
            <person name="Kogure K."/>
        </authorList>
    </citation>
    <scope>NUCLEOTIDE SEQUENCE [LARGE SCALE GENOMIC DNA]</scope>
    <source>
        <strain evidence="4 5">SG-29</strain>
    </source>
</reference>
<dbReference type="InterPro" id="IPR001451">
    <property type="entry name" value="Hexapep"/>
</dbReference>
<evidence type="ECO:0000256" key="2">
    <source>
        <dbReference type="ARBA" id="ARBA00022737"/>
    </source>
</evidence>
<evidence type="ECO:0000313" key="5">
    <source>
        <dbReference type="Proteomes" id="UP000216446"/>
    </source>
</evidence>
<keyword evidence="2" id="KW-0677">Repeat</keyword>
<dbReference type="GO" id="GO:0016746">
    <property type="term" value="F:acyltransferase activity"/>
    <property type="evidence" value="ECO:0007669"/>
    <property type="project" value="UniProtKB-KW"/>
</dbReference>
<dbReference type="Pfam" id="PF00132">
    <property type="entry name" value="Hexapep"/>
    <property type="match status" value="1"/>
</dbReference>
<dbReference type="PANTHER" id="PTHR23416">
    <property type="entry name" value="SIALIC ACID SYNTHASE-RELATED"/>
    <property type="match status" value="1"/>
</dbReference>
<evidence type="ECO:0000256" key="3">
    <source>
        <dbReference type="ARBA" id="ARBA00023315"/>
    </source>
</evidence>
<name>A0A259U3G5_9BACT</name>
<organism evidence="4 5">
    <name type="scientific">Rubricoccus marinus</name>
    <dbReference type="NCBI Taxonomy" id="716817"/>
    <lineage>
        <taxon>Bacteria</taxon>
        <taxon>Pseudomonadati</taxon>
        <taxon>Rhodothermota</taxon>
        <taxon>Rhodothermia</taxon>
        <taxon>Rhodothermales</taxon>
        <taxon>Rubricoccaceae</taxon>
        <taxon>Rubricoccus</taxon>
    </lineage>
</organism>
<dbReference type="FunCoup" id="A0A259U3G5">
    <property type="interactions" value="256"/>
</dbReference>
<evidence type="ECO:0000313" key="4">
    <source>
        <dbReference type="EMBL" id="OZC04511.1"/>
    </source>
</evidence>
<gene>
    <name evidence="4" type="ORF">BSZ36_00210</name>
</gene>
<keyword evidence="1" id="KW-0808">Transferase</keyword>